<dbReference type="SUPFAM" id="SSF56752">
    <property type="entry name" value="D-aminoacid aminotransferase-like PLP-dependent enzymes"/>
    <property type="match status" value="1"/>
</dbReference>
<keyword evidence="10" id="KW-1185">Reference proteome</keyword>
<evidence type="ECO:0000256" key="2">
    <source>
        <dbReference type="ARBA" id="ARBA00004931"/>
    </source>
</evidence>
<dbReference type="GO" id="GO:0008483">
    <property type="term" value="F:transaminase activity"/>
    <property type="evidence" value="ECO:0007669"/>
    <property type="project" value="UniProtKB-KW"/>
</dbReference>
<protein>
    <recommendedName>
        <fullName evidence="5">branched-chain-amino-acid transaminase</fullName>
        <ecNumber evidence="5">2.6.1.42</ecNumber>
    </recommendedName>
</protein>
<dbReference type="Proteomes" id="UP001595878">
    <property type="component" value="Unassembled WGS sequence"/>
</dbReference>
<gene>
    <name evidence="9" type="ORF">ACFO5T_06010</name>
</gene>
<evidence type="ECO:0000256" key="1">
    <source>
        <dbReference type="ARBA" id="ARBA00004824"/>
    </source>
</evidence>
<comment type="catalytic activity">
    <reaction evidence="6">
        <text>L-valine + 2-oxoglutarate = 3-methyl-2-oxobutanoate + L-glutamate</text>
        <dbReference type="Rhea" id="RHEA:24813"/>
        <dbReference type="ChEBI" id="CHEBI:11851"/>
        <dbReference type="ChEBI" id="CHEBI:16810"/>
        <dbReference type="ChEBI" id="CHEBI:29985"/>
        <dbReference type="ChEBI" id="CHEBI:57762"/>
        <dbReference type="EC" id="2.6.1.42"/>
    </reaction>
</comment>
<dbReference type="EC" id="2.6.1.42" evidence="5"/>
<evidence type="ECO:0000256" key="5">
    <source>
        <dbReference type="ARBA" id="ARBA00013053"/>
    </source>
</evidence>
<comment type="caution">
    <text evidence="9">The sequence shown here is derived from an EMBL/GenBank/DDBJ whole genome shotgun (WGS) entry which is preliminary data.</text>
</comment>
<dbReference type="Pfam" id="PF01063">
    <property type="entry name" value="Aminotran_4"/>
    <property type="match status" value="1"/>
</dbReference>
<comment type="pathway">
    <text evidence="3">Amino-acid biosynthesis; L-leucine biosynthesis; L-leucine from 3-methyl-2-oxobutanoate: step 4/4.</text>
</comment>
<dbReference type="PANTHER" id="PTHR42743">
    <property type="entry name" value="AMINO-ACID AMINOTRANSFERASE"/>
    <property type="match status" value="1"/>
</dbReference>
<evidence type="ECO:0000313" key="9">
    <source>
        <dbReference type="EMBL" id="MFC4689977.1"/>
    </source>
</evidence>
<sequence length="281" mass="31826">MINHNGTISAVTEARLDPFNRGFLYGDGLFETIKAVNGKLLFWEDHYFRLMASMRILRMDIPMEFTPEYLEEQLKSTIDAAGLLNETARVRITVYRSGDGTYLPEERGVGFYAFAKAHSEPFYLLNDAPYEVELYKDHYINADLISTLKTTNKIVHVTGSIYAQENGYDNCLLVNSDKNIAEALQGNLFLVKGTTIKTPPLADGCLRGIIRKQLMGIIELMDEYTLEEASISPFELQKADELFITNTIKGIQPITKYRKKQYTTNTAEALLKKLNVKARLG</sequence>
<comment type="pathway">
    <text evidence="1">Amino-acid biosynthesis; L-isoleucine biosynthesis; L-isoleucine from 2-oxobutanoate: step 4/4.</text>
</comment>
<dbReference type="InterPro" id="IPR036038">
    <property type="entry name" value="Aminotransferase-like"/>
</dbReference>
<dbReference type="InterPro" id="IPR001544">
    <property type="entry name" value="Aminotrans_IV"/>
</dbReference>
<evidence type="ECO:0000256" key="3">
    <source>
        <dbReference type="ARBA" id="ARBA00005072"/>
    </source>
</evidence>
<name>A0ABV9L9B2_9FLAO</name>
<evidence type="ECO:0000256" key="8">
    <source>
        <dbReference type="ARBA" id="ARBA00049229"/>
    </source>
</evidence>
<dbReference type="InterPro" id="IPR043132">
    <property type="entry name" value="BCAT-like_C"/>
</dbReference>
<dbReference type="Gene3D" id="3.30.470.10">
    <property type="match status" value="1"/>
</dbReference>
<comment type="catalytic activity">
    <reaction evidence="8">
        <text>L-leucine + 2-oxoglutarate = 4-methyl-2-oxopentanoate + L-glutamate</text>
        <dbReference type="Rhea" id="RHEA:18321"/>
        <dbReference type="ChEBI" id="CHEBI:16810"/>
        <dbReference type="ChEBI" id="CHEBI:17865"/>
        <dbReference type="ChEBI" id="CHEBI:29985"/>
        <dbReference type="ChEBI" id="CHEBI:57427"/>
        <dbReference type="EC" id="2.6.1.42"/>
    </reaction>
</comment>
<comment type="similarity">
    <text evidence="4">Belongs to the class-IV pyridoxal-phosphate-dependent aminotransferase family.</text>
</comment>
<dbReference type="CDD" id="cd00449">
    <property type="entry name" value="PLPDE_IV"/>
    <property type="match status" value="1"/>
</dbReference>
<dbReference type="InterPro" id="IPR050571">
    <property type="entry name" value="Class-IV_PLP-Dep_Aminotrnsfr"/>
</dbReference>
<keyword evidence="9" id="KW-0032">Aminotransferase</keyword>
<evidence type="ECO:0000256" key="6">
    <source>
        <dbReference type="ARBA" id="ARBA00048212"/>
    </source>
</evidence>
<dbReference type="EMBL" id="JBHSHB010000008">
    <property type="protein sequence ID" value="MFC4689977.1"/>
    <property type="molecule type" value="Genomic_DNA"/>
</dbReference>
<dbReference type="InterPro" id="IPR043131">
    <property type="entry name" value="BCAT-like_N"/>
</dbReference>
<accession>A0ABV9L9B2</accession>
<evidence type="ECO:0000256" key="7">
    <source>
        <dbReference type="ARBA" id="ARBA00048798"/>
    </source>
</evidence>
<comment type="catalytic activity">
    <reaction evidence="7">
        <text>L-isoleucine + 2-oxoglutarate = (S)-3-methyl-2-oxopentanoate + L-glutamate</text>
        <dbReference type="Rhea" id="RHEA:24801"/>
        <dbReference type="ChEBI" id="CHEBI:16810"/>
        <dbReference type="ChEBI" id="CHEBI:29985"/>
        <dbReference type="ChEBI" id="CHEBI:35146"/>
        <dbReference type="ChEBI" id="CHEBI:58045"/>
        <dbReference type="EC" id="2.6.1.42"/>
    </reaction>
</comment>
<evidence type="ECO:0000313" key="10">
    <source>
        <dbReference type="Proteomes" id="UP001595878"/>
    </source>
</evidence>
<dbReference type="RefSeq" id="WP_380032835.1">
    <property type="nucleotide sequence ID" value="NZ_JBHSHB010000008.1"/>
</dbReference>
<dbReference type="Gene3D" id="3.20.10.10">
    <property type="entry name" value="D-amino Acid Aminotransferase, subunit A, domain 2"/>
    <property type="match status" value="1"/>
</dbReference>
<reference evidence="10" key="1">
    <citation type="journal article" date="2019" name="Int. J. Syst. Evol. Microbiol.">
        <title>The Global Catalogue of Microorganisms (GCM) 10K type strain sequencing project: providing services to taxonomists for standard genome sequencing and annotation.</title>
        <authorList>
            <consortium name="The Broad Institute Genomics Platform"/>
            <consortium name="The Broad Institute Genome Sequencing Center for Infectious Disease"/>
            <person name="Wu L."/>
            <person name="Ma J."/>
        </authorList>
    </citation>
    <scope>NUCLEOTIDE SEQUENCE [LARGE SCALE GENOMIC DNA]</scope>
    <source>
        <strain evidence="10">CGMCC 4.7427</strain>
    </source>
</reference>
<evidence type="ECO:0000256" key="4">
    <source>
        <dbReference type="ARBA" id="ARBA00009320"/>
    </source>
</evidence>
<proteinExistence type="inferred from homology"/>
<organism evidence="9 10">
    <name type="scientific">Dokdonia genika</name>
    <dbReference type="NCBI Taxonomy" id="308113"/>
    <lineage>
        <taxon>Bacteria</taxon>
        <taxon>Pseudomonadati</taxon>
        <taxon>Bacteroidota</taxon>
        <taxon>Flavobacteriia</taxon>
        <taxon>Flavobacteriales</taxon>
        <taxon>Flavobacteriaceae</taxon>
        <taxon>Dokdonia</taxon>
    </lineage>
</organism>
<comment type="pathway">
    <text evidence="2">Amino-acid biosynthesis; L-valine biosynthesis; L-valine from pyruvate: step 4/4.</text>
</comment>
<keyword evidence="9" id="KW-0808">Transferase</keyword>
<dbReference type="PANTHER" id="PTHR42743:SF11">
    <property type="entry name" value="AMINODEOXYCHORISMATE LYASE"/>
    <property type="match status" value="1"/>
</dbReference>